<keyword evidence="3" id="KW-1185">Reference proteome</keyword>
<feature type="compositionally biased region" description="Polar residues" evidence="1">
    <location>
        <begin position="25"/>
        <end position="39"/>
    </location>
</feature>
<gene>
    <name evidence="2" type="ORF">AYO21_09346</name>
</gene>
<feature type="compositionally biased region" description="Low complexity" evidence="1">
    <location>
        <begin position="1"/>
        <end position="22"/>
    </location>
</feature>
<evidence type="ECO:0000256" key="1">
    <source>
        <dbReference type="SAM" id="MobiDB-lite"/>
    </source>
</evidence>
<dbReference type="AlphaFoldDB" id="A0A177EWN2"/>
<name>A0A177EWN2_9EURO</name>
<dbReference type="OrthoDB" id="10287956at2759"/>
<organism evidence="2 3">
    <name type="scientific">Fonsecaea monophora</name>
    <dbReference type="NCBI Taxonomy" id="254056"/>
    <lineage>
        <taxon>Eukaryota</taxon>
        <taxon>Fungi</taxon>
        <taxon>Dikarya</taxon>
        <taxon>Ascomycota</taxon>
        <taxon>Pezizomycotina</taxon>
        <taxon>Eurotiomycetes</taxon>
        <taxon>Chaetothyriomycetidae</taxon>
        <taxon>Chaetothyriales</taxon>
        <taxon>Herpotrichiellaceae</taxon>
        <taxon>Fonsecaea</taxon>
    </lineage>
</organism>
<evidence type="ECO:0000313" key="3">
    <source>
        <dbReference type="Proteomes" id="UP000077002"/>
    </source>
</evidence>
<sequence length="227" mass="24897">MAVPSSQSPDLPAPPSSSTDPDANLPTSRHNMLTGSPTVVSHPSIDDLPVLEKLLKNIDDGHKIERSQSITVISHNEYKLMGASAVFDDGADDNTAELGVITKLGIPWTRIEDLPEKLQSRIGLVQYDGTRIKVLGIAVIQWSLRNVEGVLFTTPVKVVEDGHGQEILIGRAFRRDLRKAIAEVKYEHENGPSCFNRIVHQSPISRVMRLLSRPISKLTASPQQCGI</sequence>
<evidence type="ECO:0000313" key="2">
    <source>
        <dbReference type="EMBL" id="OAG36453.1"/>
    </source>
</evidence>
<protein>
    <submittedName>
        <fullName evidence="2">Uncharacterized protein</fullName>
    </submittedName>
</protein>
<reference evidence="2 3" key="1">
    <citation type="submission" date="2016-03" db="EMBL/GenBank/DDBJ databases">
        <title>Draft genome sequence of the Fonsecaea monophora CBS 269.37.</title>
        <authorList>
            <person name="Bombassaro A."/>
            <person name="Vinicius W.A."/>
            <person name="De Hoog S."/>
            <person name="Sun J."/>
            <person name="Souza E.M."/>
            <person name="Raittz R.T."/>
            <person name="Costa F."/>
            <person name="Leao A.C."/>
            <person name="Tadra-Sfeir M.Z."/>
            <person name="Baura V."/>
            <person name="Balsanelli E."/>
            <person name="Pedrosa F.O."/>
            <person name="Moreno L.F."/>
            <person name="Steffens M.B."/>
            <person name="Xi L."/>
            <person name="Bocca A.L."/>
            <person name="Felipe M.S."/>
            <person name="Teixeira M."/>
            <person name="Telles Filho F.Q."/>
            <person name="Azevedo C.M."/>
            <person name="Gomes R."/>
            <person name="Vicente V.A."/>
        </authorList>
    </citation>
    <scope>NUCLEOTIDE SEQUENCE [LARGE SCALE GENOMIC DNA]</scope>
    <source>
        <strain evidence="2 3">CBS 269.37</strain>
    </source>
</reference>
<dbReference type="GeneID" id="34604482"/>
<dbReference type="RefSeq" id="XP_022508405.1">
    <property type="nucleotide sequence ID" value="XM_022659282.1"/>
</dbReference>
<proteinExistence type="predicted"/>
<feature type="region of interest" description="Disordered" evidence="1">
    <location>
        <begin position="1"/>
        <end position="39"/>
    </location>
</feature>
<comment type="caution">
    <text evidence="2">The sequence shown here is derived from an EMBL/GenBank/DDBJ whole genome shotgun (WGS) entry which is preliminary data.</text>
</comment>
<dbReference type="Proteomes" id="UP000077002">
    <property type="component" value="Unassembled WGS sequence"/>
</dbReference>
<accession>A0A177EWN2</accession>
<dbReference type="EMBL" id="LVKK01000091">
    <property type="protein sequence ID" value="OAG36453.1"/>
    <property type="molecule type" value="Genomic_DNA"/>
</dbReference>